<name>A0ABY4R9Q2_9GAMM</name>
<dbReference type="InterPro" id="IPR007848">
    <property type="entry name" value="Small_mtfrase_dom"/>
</dbReference>
<dbReference type="SUPFAM" id="SSF53335">
    <property type="entry name" value="S-adenosyl-L-methionine-dependent methyltransferases"/>
    <property type="match status" value="1"/>
</dbReference>
<dbReference type="InterPro" id="IPR002052">
    <property type="entry name" value="DNA_methylase_N6_adenine_CS"/>
</dbReference>
<organism evidence="5 6">
    <name type="scientific">Mixta hanseatica</name>
    <dbReference type="NCBI Taxonomy" id="2872648"/>
    <lineage>
        <taxon>Bacteria</taxon>
        <taxon>Pseudomonadati</taxon>
        <taxon>Pseudomonadota</taxon>
        <taxon>Gammaproteobacteria</taxon>
        <taxon>Enterobacterales</taxon>
        <taxon>Erwiniaceae</taxon>
        <taxon>Mixta</taxon>
    </lineage>
</organism>
<feature type="domain" description="Methyltransferase small" evidence="4">
    <location>
        <begin position="101"/>
        <end position="217"/>
    </location>
</feature>
<keyword evidence="1 5" id="KW-0489">Methyltransferase</keyword>
<evidence type="ECO:0000313" key="5">
    <source>
        <dbReference type="EMBL" id="UQY45033.1"/>
    </source>
</evidence>
<dbReference type="Proteomes" id="UP001056635">
    <property type="component" value="Chromosome"/>
</dbReference>
<gene>
    <name evidence="5" type="ORF">K6958_04950</name>
</gene>
<dbReference type="GO" id="GO:0032259">
    <property type="term" value="P:methylation"/>
    <property type="evidence" value="ECO:0007669"/>
    <property type="project" value="UniProtKB-KW"/>
</dbReference>
<proteinExistence type="predicted"/>
<dbReference type="InterPro" id="IPR029063">
    <property type="entry name" value="SAM-dependent_MTases_sf"/>
</dbReference>
<dbReference type="PROSITE" id="PS00092">
    <property type="entry name" value="N6_MTASE"/>
    <property type="match status" value="1"/>
</dbReference>
<evidence type="ECO:0000256" key="2">
    <source>
        <dbReference type="ARBA" id="ARBA00022679"/>
    </source>
</evidence>
<keyword evidence="6" id="KW-1185">Reference proteome</keyword>
<dbReference type="Pfam" id="PF05175">
    <property type="entry name" value="MTS"/>
    <property type="match status" value="1"/>
</dbReference>
<sequence length="250" mass="27484">MRVDKEVLNVLSACQCEGNNLILTGQLDRNLYTRTNKVIEAAGGKWNRKAKAHVFDIDASDRIEQIILTGDVVVPKDDFEFFPTPPEVVRHVIHLADIRDGMRVLEPSAGQGAIAKAAHSAAADVMIDMYELMPANNDALHALNLRLSGIGKPVDFLTVEPTPVYDRVVMNPPFSRQADIKHVNHALKFLKQDGLLVSVMASSVTFRSNKLTTDFRQLIEDRGGNIQELPEGAFKSSGTMVNTVIVTIPA</sequence>
<keyword evidence="2" id="KW-0808">Transferase</keyword>
<protein>
    <submittedName>
        <fullName evidence="5">SAM-dependent methyltransferase</fullName>
    </submittedName>
</protein>
<dbReference type="PRINTS" id="PR00507">
    <property type="entry name" value="N12N6MTFRASE"/>
</dbReference>
<dbReference type="EMBL" id="CP082904">
    <property type="protein sequence ID" value="UQY45033.1"/>
    <property type="molecule type" value="Genomic_DNA"/>
</dbReference>
<dbReference type="Gene3D" id="3.40.50.150">
    <property type="entry name" value="Vaccinia Virus protein VP39"/>
    <property type="match status" value="1"/>
</dbReference>
<reference evidence="5" key="1">
    <citation type="submission" date="2021-09" db="EMBL/GenBank/DDBJ databases">
        <title>First case of bloodstream infection caused by Mixta hanseatica sp. nov., a member of the Erwiniaceae family.</title>
        <authorList>
            <person name="Both A."/>
            <person name="Huang J."/>
            <person name="Wenzel P."/>
            <person name="Aepfelbacher M."/>
            <person name="Rohde H."/>
            <person name="Christner M."/>
            <person name="Hentschke M."/>
        </authorList>
    </citation>
    <scope>NUCLEOTIDE SEQUENCE</scope>
    <source>
        <strain evidence="5">X22927</strain>
    </source>
</reference>
<evidence type="ECO:0000313" key="6">
    <source>
        <dbReference type="Proteomes" id="UP001056635"/>
    </source>
</evidence>
<evidence type="ECO:0000259" key="4">
    <source>
        <dbReference type="Pfam" id="PF05175"/>
    </source>
</evidence>
<dbReference type="GO" id="GO:0008168">
    <property type="term" value="F:methyltransferase activity"/>
    <property type="evidence" value="ECO:0007669"/>
    <property type="project" value="UniProtKB-KW"/>
</dbReference>
<dbReference type="RefSeq" id="WP_249893613.1">
    <property type="nucleotide sequence ID" value="NZ_CP082904.1"/>
</dbReference>
<accession>A0ABY4R9Q2</accession>
<keyword evidence="3" id="KW-0949">S-adenosyl-L-methionine</keyword>
<evidence type="ECO:0000256" key="1">
    <source>
        <dbReference type="ARBA" id="ARBA00022603"/>
    </source>
</evidence>
<evidence type="ECO:0000256" key="3">
    <source>
        <dbReference type="ARBA" id="ARBA00022691"/>
    </source>
</evidence>